<reference evidence="2 3" key="1">
    <citation type="submission" date="2015-12" db="EMBL/GenBank/DDBJ databases">
        <title>Streptococcus penaeicida sp. nov.</title>
        <authorList>
            <person name="Gomez-Gil B."/>
            <person name="Morales-Covarrubias M."/>
        </authorList>
    </citation>
    <scope>NUCLEOTIDE SEQUENCE [LARGE SCALE GENOMIC DNA]</scope>
    <source>
        <strain evidence="2 3">CAIM 1838</strain>
    </source>
</reference>
<dbReference type="Pfam" id="PF00583">
    <property type="entry name" value="Acetyltransf_1"/>
    <property type="match status" value="1"/>
</dbReference>
<protein>
    <recommendedName>
        <fullName evidence="1">N-acetyltransferase domain-containing protein</fullName>
    </recommendedName>
</protein>
<dbReference type="SUPFAM" id="SSF55729">
    <property type="entry name" value="Acyl-CoA N-acyltransferases (Nat)"/>
    <property type="match status" value="1"/>
</dbReference>
<dbReference type="InterPro" id="IPR016181">
    <property type="entry name" value="Acyl_CoA_acyltransferase"/>
</dbReference>
<comment type="caution">
    <text evidence="2">The sequence shown here is derived from an EMBL/GenBank/DDBJ whole genome shotgun (WGS) entry which is preliminary data.</text>
</comment>
<keyword evidence="3" id="KW-1185">Reference proteome</keyword>
<dbReference type="Gene3D" id="3.40.630.30">
    <property type="match status" value="1"/>
</dbReference>
<dbReference type="PROSITE" id="PS51186">
    <property type="entry name" value="GNAT"/>
    <property type="match status" value="1"/>
</dbReference>
<dbReference type="PANTHER" id="PTHR39173:SF1">
    <property type="entry name" value="ACETYLTRANSFERASE"/>
    <property type="match status" value="1"/>
</dbReference>
<gene>
    <name evidence="2" type="ORF">AT575_08520</name>
</gene>
<dbReference type="InterPro" id="IPR000182">
    <property type="entry name" value="GNAT_dom"/>
</dbReference>
<accession>A0A2N8LAJ9</accession>
<dbReference type="Proteomes" id="UP000235963">
    <property type="component" value="Unassembled WGS sequence"/>
</dbReference>
<name>A0A2N8LAJ9_9STRE</name>
<dbReference type="CDD" id="cd04301">
    <property type="entry name" value="NAT_SF"/>
    <property type="match status" value="1"/>
</dbReference>
<dbReference type="RefSeq" id="WP_102777992.1">
    <property type="nucleotide sequence ID" value="NZ_CBCSGP010000029.1"/>
</dbReference>
<sequence length="174" mass="20138">MSFTIRTLNKDDKVHFELFLKELLLEKHNGFRYSLSTINEINDFDRYFDKIKLLETSSLNPDYSPVTSYYFFKDNEICARIDCRWDLSKGSLSKEGGHIGYITSPSHRGKGIMSVLLKYALEQYNDRGIDKVFITALTDNKASRATIEKLGGIFDSFYIRSDGEEIARYWVPTS</sequence>
<dbReference type="PANTHER" id="PTHR39173">
    <property type="entry name" value="ACETYLTRANSFERASE"/>
    <property type="match status" value="1"/>
</dbReference>
<dbReference type="EMBL" id="LOCM01000031">
    <property type="protein sequence ID" value="PND47186.1"/>
    <property type="molecule type" value="Genomic_DNA"/>
</dbReference>
<feature type="domain" description="N-acetyltransferase" evidence="1">
    <location>
        <begin position="3"/>
        <end position="172"/>
    </location>
</feature>
<proteinExistence type="predicted"/>
<dbReference type="GO" id="GO:0016747">
    <property type="term" value="F:acyltransferase activity, transferring groups other than amino-acyl groups"/>
    <property type="evidence" value="ECO:0007669"/>
    <property type="project" value="InterPro"/>
</dbReference>
<dbReference type="OrthoDB" id="9797989at2"/>
<dbReference type="AlphaFoldDB" id="A0A2N8LAJ9"/>
<evidence type="ECO:0000313" key="2">
    <source>
        <dbReference type="EMBL" id="PND47186.1"/>
    </source>
</evidence>
<organism evidence="2 3">
    <name type="scientific">Streptococcus penaeicida</name>
    <dbReference type="NCBI Taxonomy" id="1765960"/>
    <lineage>
        <taxon>Bacteria</taxon>
        <taxon>Bacillati</taxon>
        <taxon>Bacillota</taxon>
        <taxon>Bacilli</taxon>
        <taxon>Lactobacillales</taxon>
        <taxon>Streptococcaceae</taxon>
        <taxon>Streptococcus</taxon>
    </lineage>
</organism>
<evidence type="ECO:0000259" key="1">
    <source>
        <dbReference type="PROSITE" id="PS51186"/>
    </source>
</evidence>
<evidence type="ECO:0000313" key="3">
    <source>
        <dbReference type="Proteomes" id="UP000235963"/>
    </source>
</evidence>